<evidence type="ECO:0000256" key="1">
    <source>
        <dbReference type="SAM" id="Phobius"/>
    </source>
</evidence>
<name>A0A0C9ZWI0_9AGAM</name>
<feature type="transmembrane region" description="Helical" evidence="1">
    <location>
        <begin position="6"/>
        <end position="27"/>
    </location>
</feature>
<accession>A0A0C9ZWI0</accession>
<sequence>MLGVRAFFYITFIYWFIYVSPFVRYWFLSVFLTQTELFSPQVRLLVGASSPCDHSLTDVYQSFLYFRGTVTTHHMLGYHHAHVSPYCMCAKEKVS</sequence>
<keyword evidence="1" id="KW-0472">Membrane</keyword>
<protein>
    <submittedName>
        <fullName evidence="2">Uncharacterized protein</fullName>
    </submittedName>
</protein>
<proteinExistence type="predicted"/>
<keyword evidence="1" id="KW-0812">Transmembrane</keyword>
<dbReference type="EMBL" id="KN835870">
    <property type="protein sequence ID" value="KIK33781.1"/>
    <property type="molecule type" value="Genomic_DNA"/>
</dbReference>
<dbReference type="Proteomes" id="UP000054485">
    <property type="component" value="Unassembled WGS sequence"/>
</dbReference>
<evidence type="ECO:0000313" key="2">
    <source>
        <dbReference type="EMBL" id="KIK33781.1"/>
    </source>
</evidence>
<dbReference type="AlphaFoldDB" id="A0A0C9ZWI0"/>
<evidence type="ECO:0000313" key="3">
    <source>
        <dbReference type="Proteomes" id="UP000054485"/>
    </source>
</evidence>
<keyword evidence="3" id="KW-1185">Reference proteome</keyword>
<dbReference type="InParanoid" id="A0A0C9ZWI0"/>
<gene>
    <name evidence="2" type="ORF">CY34DRAFT_684437</name>
</gene>
<dbReference type="HOGENOM" id="CLU_2374208_0_0_1"/>
<organism evidence="2 3">
    <name type="scientific">Suillus luteus UH-Slu-Lm8-n1</name>
    <dbReference type="NCBI Taxonomy" id="930992"/>
    <lineage>
        <taxon>Eukaryota</taxon>
        <taxon>Fungi</taxon>
        <taxon>Dikarya</taxon>
        <taxon>Basidiomycota</taxon>
        <taxon>Agaricomycotina</taxon>
        <taxon>Agaricomycetes</taxon>
        <taxon>Agaricomycetidae</taxon>
        <taxon>Boletales</taxon>
        <taxon>Suillineae</taxon>
        <taxon>Suillaceae</taxon>
        <taxon>Suillus</taxon>
    </lineage>
</organism>
<reference evidence="3" key="2">
    <citation type="submission" date="2015-01" db="EMBL/GenBank/DDBJ databases">
        <title>Evolutionary Origins and Diversification of the Mycorrhizal Mutualists.</title>
        <authorList>
            <consortium name="DOE Joint Genome Institute"/>
            <consortium name="Mycorrhizal Genomics Consortium"/>
            <person name="Kohler A."/>
            <person name="Kuo A."/>
            <person name="Nagy L.G."/>
            <person name="Floudas D."/>
            <person name="Copeland A."/>
            <person name="Barry K.W."/>
            <person name="Cichocki N."/>
            <person name="Veneault-Fourrey C."/>
            <person name="LaButti K."/>
            <person name="Lindquist E.A."/>
            <person name="Lipzen A."/>
            <person name="Lundell T."/>
            <person name="Morin E."/>
            <person name="Murat C."/>
            <person name="Riley R."/>
            <person name="Ohm R."/>
            <person name="Sun H."/>
            <person name="Tunlid A."/>
            <person name="Henrissat B."/>
            <person name="Grigoriev I.V."/>
            <person name="Hibbett D.S."/>
            <person name="Martin F."/>
        </authorList>
    </citation>
    <scope>NUCLEOTIDE SEQUENCE [LARGE SCALE GENOMIC DNA]</scope>
    <source>
        <strain evidence="3">UH-Slu-Lm8-n1</strain>
    </source>
</reference>
<keyword evidence="1" id="KW-1133">Transmembrane helix</keyword>
<reference evidence="2 3" key="1">
    <citation type="submission" date="2014-04" db="EMBL/GenBank/DDBJ databases">
        <authorList>
            <consortium name="DOE Joint Genome Institute"/>
            <person name="Kuo A."/>
            <person name="Ruytinx J."/>
            <person name="Rineau F."/>
            <person name="Colpaert J."/>
            <person name="Kohler A."/>
            <person name="Nagy L.G."/>
            <person name="Floudas D."/>
            <person name="Copeland A."/>
            <person name="Barry K.W."/>
            <person name="Cichocki N."/>
            <person name="Veneault-Fourrey C."/>
            <person name="LaButti K."/>
            <person name="Lindquist E.A."/>
            <person name="Lipzen A."/>
            <person name="Lundell T."/>
            <person name="Morin E."/>
            <person name="Murat C."/>
            <person name="Sun H."/>
            <person name="Tunlid A."/>
            <person name="Henrissat B."/>
            <person name="Grigoriev I.V."/>
            <person name="Hibbett D.S."/>
            <person name="Martin F."/>
            <person name="Nordberg H.P."/>
            <person name="Cantor M.N."/>
            <person name="Hua S.X."/>
        </authorList>
    </citation>
    <scope>NUCLEOTIDE SEQUENCE [LARGE SCALE GENOMIC DNA]</scope>
    <source>
        <strain evidence="2 3">UH-Slu-Lm8-n1</strain>
    </source>
</reference>
<dbReference type="OrthoDB" id="10585000at2759"/>